<dbReference type="Proteomes" id="UP000049127">
    <property type="component" value="Unassembled WGS sequence"/>
</dbReference>
<dbReference type="RefSeq" id="WP_055335979.1">
    <property type="nucleotide sequence ID" value="NZ_CDNF01000014.1"/>
</dbReference>
<accession>A0A0C7Q1P0</accession>
<dbReference type="EMBL" id="CEKZ01000003">
    <property type="protein sequence ID" value="CEQ04258.1"/>
    <property type="molecule type" value="Genomic_DNA"/>
</dbReference>
<sequence length="109" mass="12352">MFEIINFPYNNRPVARLDSYNIVHNHLYHDCPVGRVYVNLIYDNLENIVGSVDNNGHVYSVESDSPIGKIDSNGFIYKKNKVIGKVNYAKNSCPNLAGGAYLVLIYNKR</sequence>
<name>A0A0C7Q1P0_PARSO</name>
<reference evidence="1 2" key="1">
    <citation type="submission" date="2015-01" db="EMBL/GenBank/DDBJ databases">
        <authorList>
            <person name="Aslett A.Martin."/>
            <person name="De Silva Nishadi"/>
        </authorList>
    </citation>
    <scope>NUCLEOTIDE SEQUENCE [LARGE SCALE GENOMIC DNA]</scope>
    <source>
        <strain evidence="1 2">R28058</strain>
    </source>
</reference>
<gene>
    <name evidence="1" type="ORF">R28058_19911</name>
</gene>
<evidence type="ECO:0000313" key="1">
    <source>
        <dbReference type="EMBL" id="CEQ04258.1"/>
    </source>
</evidence>
<evidence type="ECO:0000313" key="2">
    <source>
        <dbReference type="Proteomes" id="UP000049127"/>
    </source>
</evidence>
<proteinExistence type="predicted"/>
<protein>
    <submittedName>
        <fullName evidence="1">Uncharacterized protein</fullName>
    </submittedName>
</protein>
<dbReference type="OrthoDB" id="1752417at2"/>
<dbReference type="AlphaFoldDB" id="A0A0C7Q1P0"/>
<organism evidence="1 2">
    <name type="scientific">Paraclostridium sordellii</name>
    <name type="common">Clostridium sordellii</name>
    <dbReference type="NCBI Taxonomy" id="1505"/>
    <lineage>
        <taxon>Bacteria</taxon>
        <taxon>Bacillati</taxon>
        <taxon>Bacillota</taxon>
        <taxon>Clostridia</taxon>
        <taxon>Peptostreptococcales</taxon>
        <taxon>Peptostreptococcaceae</taxon>
        <taxon>Paraclostridium</taxon>
    </lineage>
</organism>